<evidence type="ECO:0008006" key="4">
    <source>
        <dbReference type="Google" id="ProtNLM"/>
    </source>
</evidence>
<reference evidence="2" key="1">
    <citation type="submission" date="2020-01" db="EMBL/GenBank/DDBJ databases">
        <title>Development of genomics and gene disruption for Polysphondylium violaceum indicates a role for the polyketide synthase stlB in stalk morphogenesis.</title>
        <authorList>
            <person name="Narita B."/>
            <person name="Kawabe Y."/>
            <person name="Kin K."/>
            <person name="Saito T."/>
            <person name="Gibbs R."/>
            <person name="Kuspa A."/>
            <person name="Muzny D."/>
            <person name="Queller D."/>
            <person name="Richards S."/>
            <person name="Strassman J."/>
            <person name="Sucgang R."/>
            <person name="Worley K."/>
            <person name="Schaap P."/>
        </authorList>
    </citation>
    <scope>NUCLEOTIDE SEQUENCE</scope>
    <source>
        <strain evidence="2">QSvi11</strain>
    </source>
</reference>
<proteinExistence type="predicted"/>
<dbReference type="PANTHER" id="PTHR35136:SF1">
    <property type="entry name" value="CYCLOEUCALENOL CYCLOISOMERASE"/>
    <property type="match status" value="1"/>
</dbReference>
<keyword evidence="3" id="KW-1185">Reference proteome</keyword>
<feature type="transmembrane region" description="Helical" evidence="1">
    <location>
        <begin position="204"/>
        <end position="226"/>
    </location>
</feature>
<sequence length="284" mass="33288">MTQKTENTQSGYWFSKIPSKNWSEKFFLYWSLVWITVFSLIVATEAYKVFYDVEFFILGLFVSLPCVVIPYFFPCAADKDKPLWDRYWVKANVWIALFGFVGNYFWTHYFFVLLGATYKFPVDFRLNEVPVFLYFVTHAYFISYHSATTPILRRYWTAFGGKKSTLKTIGSVVIVFAMAYFTAFMEAWTMEKVPYYSIQDRERMYTIGSAFYMIYFIISFPMYARIDETGPQKNEKWSLSRTAIDSLASAMIVFCLCDFWRLIIGSIINPTNSIPFLGTHGIKA</sequence>
<keyword evidence="1" id="KW-0472">Membrane</keyword>
<accession>A0A8J4PYA1</accession>
<feature type="transmembrane region" description="Helical" evidence="1">
    <location>
        <begin position="247"/>
        <end position="268"/>
    </location>
</feature>
<feature type="transmembrane region" description="Helical" evidence="1">
    <location>
        <begin position="55"/>
        <end position="73"/>
    </location>
</feature>
<feature type="transmembrane region" description="Helical" evidence="1">
    <location>
        <begin position="26"/>
        <end position="43"/>
    </location>
</feature>
<organism evidence="2 3">
    <name type="scientific">Polysphondylium violaceum</name>
    <dbReference type="NCBI Taxonomy" id="133409"/>
    <lineage>
        <taxon>Eukaryota</taxon>
        <taxon>Amoebozoa</taxon>
        <taxon>Evosea</taxon>
        <taxon>Eumycetozoa</taxon>
        <taxon>Dictyostelia</taxon>
        <taxon>Dictyosteliales</taxon>
        <taxon>Dictyosteliaceae</taxon>
        <taxon>Polysphondylium</taxon>
    </lineage>
</organism>
<dbReference type="EMBL" id="AJWJ01000091">
    <property type="protein sequence ID" value="KAF2075635.1"/>
    <property type="molecule type" value="Genomic_DNA"/>
</dbReference>
<dbReference type="AlphaFoldDB" id="A0A8J4PYA1"/>
<evidence type="ECO:0000256" key="1">
    <source>
        <dbReference type="SAM" id="Phobius"/>
    </source>
</evidence>
<name>A0A8J4PYA1_9MYCE</name>
<keyword evidence="1" id="KW-0812">Transmembrane</keyword>
<protein>
    <recommendedName>
        <fullName evidence="4">Cycloeucalenol cycloisomerase</fullName>
    </recommendedName>
</protein>
<dbReference type="InterPro" id="IPR020532">
    <property type="entry name" value="Cycloeucalenol_cycloisomerase"/>
</dbReference>
<comment type="caution">
    <text evidence="2">The sequence shown here is derived from an EMBL/GenBank/DDBJ whole genome shotgun (WGS) entry which is preliminary data.</text>
</comment>
<evidence type="ECO:0000313" key="3">
    <source>
        <dbReference type="Proteomes" id="UP000695562"/>
    </source>
</evidence>
<feature type="transmembrane region" description="Helical" evidence="1">
    <location>
        <begin position="93"/>
        <end position="111"/>
    </location>
</feature>
<feature type="transmembrane region" description="Helical" evidence="1">
    <location>
        <begin position="164"/>
        <end position="184"/>
    </location>
</feature>
<feature type="transmembrane region" description="Helical" evidence="1">
    <location>
        <begin position="131"/>
        <end position="152"/>
    </location>
</feature>
<keyword evidence="1" id="KW-1133">Transmembrane helix</keyword>
<dbReference type="PANTHER" id="PTHR35136">
    <property type="entry name" value="CYCLOEUCALENOL CYCLOISOMERASE"/>
    <property type="match status" value="1"/>
</dbReference>
<gene>
    <name evidence="2" type="ORF">CYY_003058</name>
</gene>
<evidence type="ECO:0000313" key="2">
    <source>
        <dbReference type="EMBL" id="KAF2075635.1"/>
    </source>
</evidence>
<dbReference type="Proteomes" id="UP000695562">
    <property type="component" value="Unassembled WGS sequence"/>
</dbReference>
<dbReference type="OrthoDB" id="2111841at2759"/>
<dbReference type="GO" id="GO:0047793">
    <property type="term" value="F:cycloeucalenol cycloisomerase activity"/>
    <property type="evidence" value="ECO:0007669"/>
    <property type="project" value="InterPro"/>
</dbReference>